<dbReference type="Pfam" id="PF12804">
    <property type="entry name" value="NTP_transf_3"/>
    <property type="match status" value="1"/>
</dbReference>
<evidence type="ECO:0000256" key="1">
    <source>
        <dbReference type="ARBA" id="ARBA00022842"/>
    </source>
</evidence>
<feature type="domain" description="MobA-like NTP transferase" evidence="6">
    <location>
        <begin position="7"/>
        <end position="155"/>
    </location>
</feature>
<feature type="binding site" evidence="4">
    <location>
        <position position="69"/>
    </location>
    <ligand>
        <name>GTP</name>
        <dbReference type="ChEBI" id="CHEBI:37565"/>
    </ligand>
</feature>
<dbReference type="SUPFAM" id="SSF53448">
    <property type="entry name" value="Nucleotide-diphospho-sugar transferases"/>
    <property type="match status" value="1"/>
</dbReference>
<keyword evidence="4 7" id="KW-0808">Transferase</keyword>
<comment type="domain">
    <text evidence="4">The N-terminal domain determines nucleotide recognition and specific binding, while the C-terminal domain determines the specific binding to the target protein.</text>
</comment>
<feature type="binding site" evidence="4">
    <location>
        <begin position="10"/>
        <end position="12"/>
    </location>
    <ligand>
        <name>GTP</name>
        <dbReference type="ChEBI" id="CHEBI:37565"/>
    </ligand>
</feature>
<evidence type="ECO:0000256" key="4">
    <source>
        <dbReference type="HAMAP-Rule" id="MF_00316"/>
    </source>
</evidence>
<evidence type="ECO:0000256" key="3">
    <source>
        <dbReference type="ARBA" id="ARBA00023150"/>
    </source>
</evidence>
<dbReference type="EMBL" id="LJCS01000022">
    <property type="protein sequence ID" value="KOY62219.1"/>
    <property type="molecule type" value="Genomic_DNA"/>
</dbReference>
<dbReference type="InterPro" id="IPR027417">
    <property type="entry name" value="P-loop_NTPase"/>
</dbReference>
<reference evidence="8 9" key="1">
    <citation type="submission" date="2015-09" db="EMBL/GenBank/DDBJ databases">
        <title>Draft genome sequence and assembly of Photorhabdus sp. VMG, a bacterial symbiont associated with Heterorhabditis zealandica.</title>
        <authorList>
            <person name="Naidoo S."/>
            <person name="Featherston J."/>
            <person name="Mothupi B."/>
            <person name="Gray V.M."/>
        </authorList>
    </citation>
    <scope>NUCLEOTIDE SEQUENCE [LARGE SCALE GENOMIC DNA]</scope>
    <source>
        <strain evidence="8 9">VMG</strain>
    </source>
</reference>
<keyword evidence="4" id="KW-0547">Nucleotide-binding</keyword>
<comment type="subunit">
    <text evidence="4">Monomer.</text>
</comment>
<comment type="similarity">
    <text evidence="4">Belongs to the MobA family.</text>
</comment>
<reference evidence="7 10" key="2">
    <citation type="submission" date="2019-09" db="EMBL/GenBank/DDBJ databases">
        <title>Whole genome sequence of Photorhabdus heterorhabditis strain ETL (Enterobacteriales: Enterobacteriaceae) a bacterial symbiont of Heterorhabditis zealandica strain ETL (Rhabditida: Heterorhabditidae).</title>
        <authorList>
            <person name="Lulamba T.E."/>
            <person name="Serepa-Dlamini M.H."/>
        </authorList>
    </citation>
    <scope>NUCLEOTIDE SEQUENCE [LARGE SCALE GENOMIC DNA]</scope>
    <source>
        <strain evidence="7 10">ETL</strain>
    </source>
</reference>
<dbReference type="Gene3D" id="3.90.550.10">
    <property type="entry name" value="Spore Coat Polysaccharide Biosynthesis Protein SpsA, Chain A"/>
    <property type="match status" value="1"/>
</dbReference>
<comment type="caution">
    <text evidence="7">The sequence shown here is derived from an EMBL/GenBank/DDBJ whole genome shotgun (WGS) entry which is preliminary data.</text>
</comment>
<dbReference type="InterPro" id="IPR013482">
    <property type="entry name" value="Molybde_CF_guanTrfase"/>
</dbReference>
<dbReference type="PANTHER" id="PTHR40072:SF1">
    <property type="entry name" value="MOLYBDOPTERIN-GUANINE DINUCLEOTIDE BIOSYNTHESIS ADAPTER PROTEIN"/>
    <property type="match status" value="1"/>
</dbReference>
<gene>
    <name evidence="4 7" type="primary">mobA</name>
    <name evidence="8" type="ORF">AM629_09805</name>
    <name evidence="7" type="ORF">F0L16_03270</name>
</gene>
<dbReference type="OrthoDB" id="9804758at2"/>
<dbReference type="GO" id="GO:0006777">
    <property type="term" value="P:Mo-molybdopterin cofactor biosynthetic process"/>
    <property type="evidence" value="ECO:0007669"/>
    <property type="project" value="UniProtKB-KW"/>
</dbReference>
<dbReference type="CDD" id="cd02503">
    <property type="entry name" value="MobA"/>
    <property type="match status" value="1"/>
</dbReference>
<keyword evidence="3 4" id="KW-0501">Molybdenum cofactor biosynthesis</keyword>
<dbReference type="PANTHER" id="PTHR40072">
    <property type="entry name" value="MOLYBDOPTERIN-GUANINE DINUCLEOTIDE BIOSYNTHESIS ADAPTER PROTEIN-RELATED"/>
    <property type="match status" value="1"/>
</dbReference>
<comment type="catalytic activity">
    <reaction evidence="4">
        <text>Mo-molybdopterin + GTP + H(+) = Mo-molybdopterin guanine dinucleotide + diphosphate</text>
        <dbReference type="Rhea" id="RHEA:34243"/>
        <dbReference type="ChEBI" id="CHEBI:15378"/>
        <dbReference type="ChEBI" id="CHEBI:33019"/>
        <dbReference type="ChEBI" id="CHEBI:37565"/>
        <dbReference type="ChEBI" id="CHEBI:71302"/>
        <dbReference type="ChEBI" id="CHEBI:71310"/>
        <dbReference type="EC" id="2.7.7.77"/>
    </reaction>
</comment>
<feature type="binding site" evidence="4">
    <location>
        <position position="23"/>
    </location>
    <ligand>
        <name>GTP</name>
        <dbReference type="ChEBI" id="CHEBI:37565"/>
    </ligand>
</feature>
<keyword evidence="4" id="KW-0479">Metal-binding</keyword>
<keyword evidence="9" id="KW-1185">Reference proteome</keyword>
<dbReference type="InterPro" id="IPR025877">
    <property type="entry name" value="MobA-like_NTP_Trfase"/>
</dbReference>
<dbReference type="STRING" id="880156.AM629_09805"/>
<evidence type="ECO:0000256" key="2">
    <source>
        <dbReference type="ARBA" id="ARBA00023134"/>
    </source>
</evidence>
<keyword evidence="4" id="KW-0963">Cytoplasm</keyword>
<dbReference type="NCBIfam" id="TIGR02665">
    <property type="entry name" value="molyb_mobA"/>
    <property type="match status" value="1"/>
</dbReference>
<dbReference type="EC" id="2.7.7.77" evidence="4"/>
<proteinExistence type="inferred from homology"/>
<dbReference type="GO" id="GO:0061603">
    <property type="term" value="F:molybdenum cofactor guanylyltransferase activity"/>
    <property type="evidence" value="ECO:0007669"/>
    <property type="project" value="UniProtKB-EC"/>
</dbReference>
<feature type="binding site" evidence="4">
    <location>
        <position position="99"/>
    </location>
    <ligand>
        <name>GTP</name>
        <dbReference type="ChEBI" id="CHEBI:37565"/>
    </ligand>
</feature>
<evidence type="ECO:0000313" key="8">
    <source>
        <dbReference type="EMBL" id="KOY62219.1"/>
    </source>
</evidence>
<dbReference type="Pfam" id="PF03205">
    <property type="entry name" value="MobB"/>
    <property type="match status" value="1"/>
</dbReference>
<dbReference type="HAMAP" id="MF_00316">
    <property type="entry name" value="MobA"/>
    <property type="match status" value="1"/>
</dbReference>
<evidence type="ECO:0000313" key="10">
    <source>
        <dbReference type="Proteomes" id="UP000322184"/>
    </source>
</evidence>
<comment type="function">
    <text evidence="4">Transfers a GMP moiety from GTP to Mo-molybdopterin (Mo-MPT) cofactor (Moco or molybdenum cofactor) to form Mo-molybdopterin guanine dinucleotide (Mo-MGD) cofactor.</text>
</comment>
<dbReference type="GO" id="GO:0046872">
    <property type="term" value="F:metal ion binding"/>
    <property type="evidence" value="ECO:0007669"/>
    <property type="project" value="UniProtKB-KW"/>
</dbReference>
<evidence type="ECO:0000259" key="5">
    <source>
        <dbReference type="Pfam" id="PF03205"/>
    </source>
</evidence>
<dbReference type="InterPro" id="IPR052539">
    <property type="entry name" value="MGD_biosynthesis_adapter"/>
</dbReference>
<feature type="binding site" evidence="4">
    <location>
        <position position="99"/>
    </location>
    <ligand>
        <name>Mg(2+)</name>
        <dbReference type="ChEBI" id="CHEBI:18420"/>
    </ligand>
</feature>
<dbReference type="Proteomes" id="UP000322184">
    <property type="component" value="Unassembled WGS sequence"/>
</dbReference>
<comment type="cofactor">
    <cofactor evidence="4">
        <name>Mg(2+)</name>
        <dbReference type="ChEBI" id="CHEBI:18420"/>
    </cofactor>
</comment>
<dbReference type="CDD" id="cd03116">
    <property type="entry name" value="MobB"/>
    <property type="match status" value="1"/>
</dbReference>
<keyword evidence="7" id="KW-0548">Nucleotidyltransferase</keyword>
<keyword evidence="2 4" id="KW-0342">GTP-binding</keyword>
<comment type="subcellular location">
    <subcellularLocation>
        <location evidence="4">Cytoplasm</location>
    </subcellularLocation>
</comment>
<dbReference type="FunFam" id="3.40.50.300:FF:000920">
    <property type="entry name" value="Molybdopterin-guanine dinucleotide biosynthesis protein B"/>
    <property type="match status" value="1"/>
</dbReference>
<dbReference type="InterPro" id="IPR029044">
    <property type="entry name" value="Nucleotide-diphossugar_trans"/>
</dbReference>
<dbReference type="SUPFAM" id="SSF52540">
    <property type="entry name" value="P-loop containing nucleoside triphosphate hydrolases"/>
    <property type="match status" value="1"/>
</dbReference>
<dbReference type="AlphaFoldDB" id="A0A5B0X9P8"/>
<organism evidence="7 10">
    <name type="scientific">Photorhabdus heterorhabditis</name>
    <dbReference type="NCBI Taxonomy" id="880156"/>
    <lineage>
        <taxon>Bacteria</taxon>
        <taxon>Pseudomonadati</taxon>
        <taxon>Pseudomonadota</taxon>
        <taxon>Gammaproteobacteria</taxon>
        <taxon>Enterobacterales</taxon>
        <taxon>Morganellaceae</taxon>
        <taxon>Photorhabdus</taxon>
    </lineage>
</organism>
<feature type="domain" description="Molybdopterin-guanine dinucleotide biosynthesis protein B (MobB)" evidence="5">
    <location>
        <begin position="206"/>
        <end position="339"/>
    </location>
</feature>
<dbReference type="Proteomes" id="UP000037727">
    <property type="component" value="Unassembled WGS sequence"/>
</dbReference>
<keyword evidence="1 4" id="KW-0460">Magnesium</keyword>
<dbReference type="GO" id="GO:0005525">
    <property type="term" value="F:GTP binding"/>
    <property type="evidence" value="ECO:0007669"/>
    <property type="project" value="UniProtKB-UniRule"/>
</dbReference>
<sequence length="369" mass="41334">MQPKISGVILAGGRATRMGGNDKGLILLNGLPLYQHIANKLHPQVDELILNANQNLEIYHQSRYQVVTDLTPDFSGPLAGMLATLKSASHDWVVFVPCDVPDFPADLVARLWQGKQHALAAYADDGNRPHPTLALLHRSLLSQLGNYLANGDRKLMLFMYKIGAIAVQFADNPAAFTNLNTPEEYQNWEHIQEIKKMSTKPPLPLLGITAYSGTGKTTLLKKVIPLLRQQQIRVGLIKHTHHDMDVDKPGKDSYELRKAGAEQTLIANQQRWALMTEISDSQALDLSYLANRFDSDSLDLILVEGFKDEPINKIALYRRIINRPLSDLLDQHVIAVASDEKLETTLPQLNINQPEQVADFIVKWLNIEH</sequence>
<dbReference type="NCBIfam" id="TIGR00176">
    <property type="entry name" value="mobB"/>
    <property type="match status" value="1"/>
</dbReference>
<dbReference type="NCBIfam" id="NF008021">
    <property type="entry name" value="PRK10751.1"/>
    <property type="match status" value="1"/>
</dbReference>
<protein>
    <recommendedName>
        <fullName evidence="4">Molybdenum cofactor guanylyltransferase</fullName>
        <shortName evidence="4">MoCo guanylyltransferase</shortName>
        <ecNumber evidence="4">2.7.7.77</ecNumber>
    </recommendedName>
    <alternativeName>
        <fullName evidence="4">GTP:molybdopterin guanylyltransferase</fullName>
    </alternativeName>
    <alternativeName>
        <fullName evidence="4">Mo-MPT guanylyltransferase</fullName>
    </alternativeName>
    <alternativeName>
        <fullName evidence="4">Molybdopterin guanylyltransferase</fullName>
    </alternativeName>
    <alternativeName>
        <fullName evidence="4">Molybdopterin-guanine dinucleotide synthase</fullName>
        <shortName evidence="4">MGD synthase</shortName>
    </alternativeName>
</protein>
<dbReference type="InterPro" id="IPR004435">
    <property type="entry name" value="MobB_dom"/>
</dbReference>
<dbReference type="EMBL" id="VTUW01000004">
    <property type="protein sequence ID" value="KAA1195061.1"/>
    <property type="molecule type" value="Genomic_DNA"/>
</dbReference>
<evidence type="ECO:0000313" key="9">
    <source>
        <dbReference type="Proteomes" id="UP000037727"/>
    </source>
</evidence>
<name>A0A5B0X9P8_9GAMM</name>
<accession>A0A5B0X9P8</accession>
<dbReference type="Gene3D" id="3.40.50.300">
    <property type="entry name" value="P-loop containing nucleotide triphosphate hydrolases"/>
    <property type="match status" value="1"/>
</dbReference>
<evidence type="ECO:0000259" key="6">
    <source>
        <dbReference type="Pfam" id="PF12804"/>
    </source>
</evidence>
<evidence type="ECO:0000313" key="7">
    <source>
        <dbReference type="EMBL" id="KAA1195061.1"/>
    </source>
</evidence>
<feature type="binding site" evidence="4">
    <location>
        <position position="51"/>
    </location>
    <ligand>
        <name>GTP</name>
        <dbReference type="ChEBI" id="CHEBI:37565"/>
    </ligand>
</feature>
<dbReference type="GO" id="GO:0005737">
    <property type="term" value="C:cytoplasm"/>
    <property type="evidence" value="ECO:0007669"/>
    <property type="project" value="UniProtKB-SubCell"/>
</dbReference>